<proteinExistence type="inferred from homology"/>
<dbReference type="InterPro" id="IPR005632">
    <property type="entry name" value="Chaperone_Skp"/>
</dbReference>
<protein>
    <submittedName>
        <fullName evidence="4">Periplasmic chaperone for outer membrane proteins Skp</fullName>
    </submittedName>
</protein>
<keyword evidence="5" id="KW-1185">Reference proteome</keyword>
<sequence length="162" mass="17897">MKKLMTALLVAGSSVATLAQAAGYGIVDMQRVVESSAYLKQQNTTLQQSIKPNTTRAEQLNQEIQALQDKAATAKPAEVQQLKTQYEAKVREINTLEQTIQQRVQSASQTTSQTFTTRVQQAAEQLRKENNLDVILNKNAALAYDNSNDLTDKMVQKVNAAK</sequence>
<dbReference type="RefSeq" id="WP_088822559.1">
    <property type="nucleotide sequence ID" value="NZ_FZLN01000001.1"/>
</dbReference>
<evidence type="ECO:0000313" key="5">
    <source>
        <dbReference type="Proteomes" id="UP000243463"/>
    </source>
</evidence>
<accession>A0A217EDD0</accession>
<comment type="similarity">
    <text evidence="1">Belongs to the Skp family.</text>
</comment>
<dbReference type="PANTHER" id="PTHR35089:SF1">
    <property type="entry name" value="CHAPERONE PROTEIN SKP"/>
    <property type="match status" value="1"/>
</dbReference>
<keyword evidence="2 3" id="KW-0732">Signal</keyword>
<evidence type="ECO:0000256" key="1">
    <source>
        <dbReference type="ARBA" id="ARBA00009091"/>
    </source>
</evidence>
<evidence type="ECO:0000256" key="3">
    <source>
        <dbReference type="SAM" id="SignalP"/>
    </source>
</evidence>
<dbReference type="Gene3D" id="3.30.910.20">
    <property type="entry name" value="Skp domain"/>
    <property type="match status" value="1"/>
</dbReference>
<gene>
    <name evidence="4" type="ORF">SAMN05444584_0438</name>
</gene>
<dbReference type="SMART" id="SM00935">
    <property type="entry name" value="OmpH"/>
    <property type="match status" value="1"/>
</dbReference>
<dbReference type="PANTHER" id="PTHR35089">
    <property type="entry name" value="CHAPERONE PROTEIN SKP"/>
    <property type="match status" value="1"/>
</dbReference>
<dbReference type="GO" id="GO:0051082">
    <property type="term" value="F:unfolded protein binding"/>
    <property type="evidence" value="ECO:0007669"/>
    <property type="project" value="InterPro"/>
</dbReference>
<dbReference type="InterPro" id="IPR024930">
    <property type="entry name" value="Skp_dom_sf"/>
</dbReference>
<feature type="signal peptide" evidence="3">
    <location>
        <begin position="1"/>
        <end position="21"/>
    </location>
</feature>
<evidence type="ECO:0000313" key="4">
    <source>
        <dbReference type="EMBL" id="SNQ28515.1"/>
    </source>
</evidence>
<dbReference type="GO" id="GO:0050821">
    <property type="term" value="P:protein stabilization"/>
    <property type="evidence" value="ECO:0007669"/>
    <property type="project" value="TreeGrafter"/>
</dbReference>
<dbReference type="GO" id="GO:0005829">
    <property type="term" value="C:cytosol"/>
    <property type="evidence" value="ECO:0007669"/>
    <property type="project" value="TreeGrafter"/>
</dbReference>
<name>A0A217EDD0_9GAMM</name>
<dbReference type="OrthoDB" id="6717293at2"/>
<dbReference type="Pfam" id="PF03938">
    <property type="entry name" value="OmpH"/>
    <property type="match status" value="1"/>
</dbReference>
<dbReference type="AlphaFoldDB" id="A0A217EDD0"/>
<evidence type="ECO:0000256" key="2">
    <source>
        <dbReference type="ARBA" id="ARBA00022729"/>
    </source>
</evidence>
<reference evidence="5" key="1">
    <citation type="submission" date="2017-06" db="EMBL/GenBank/DDBJ databases">
        <authorList>
            <person name="Varghese N."/>
            <person name="Submissions S."/>
        </authorList>
    </citation>
    <scope>NUCLEOTIDE SEQUENCE [LARGE SCALE GENOMIC DNA]</scope>
    <source>
        <strain evidence="5">ANC 5114</strain>
    </source>
</reference>
<feature type="chain" id="PRO_5011119076" evidence="3">
    <location>
        <begin position="22"/>
        <end position="162"/>
    </location>
</feature>
<organism evidence="4 5">
    <name type="scientific">Acinetobacter apis</name>
    <dbReference type="NCBI Taxonomy" id="1229165"/>
    <lineage>
        <taxon>Bacteria</taxon>
        <taxon>Pseudomonadati</taxon>
        <taxon>Pseudomonadota</taxon>
        <taxon>Gammaproteobacteria</taxon>
        <taxon>Moraxellales</taxon>
        <taxon>Moraxellaceae</taxon>
        <taxon>Acinetobacter</taxon>
    </lineage>
</organism>
<dbReference type="Proteomes" id="UP000243463">
    <property type="component" value="Unassembled WGS sequence"/>
</dbReference>
<dbReference type="SUPFAM" id="SSF111384">
    <property type="entry name" value="OmpH-like"/>
    <property type="match status" value="1"/>
</dbReference>
<dbReference type="EMBL" id="FZLN01000001">
    <property type="protein sequence ID" value="SNQ28515.1"/>
    <property type="molecule type" value="Genomic_DNA"/>
</dbReference>